<accession>M2T115</accession>
<organism evidence="1 2">
    <name type="scientific">Cochliobolus sativus (strain ND90Pr / ATCC 201652)</name>
    <name type="common">Common root rot and spot blotch fungus</name>
    <name type="synonym">Bipolaris sorokiniana</name>
    <dbReference type="NCBI Taxonomy" id="665912"/>
    <lineage>
        <taxon>Eukaryota</taxon>
        <taxon>Fungi</taxon>
        <taxon>Dikarya</taxon>
        <taxon>Ascomycota</taxon>
        <taxon>Pezizomycotina</taxon>
        <taxon>Dothideomycetes</taxon>
        <taxon>Pleosporomycetidae</taxon>
        <taxon>Pleosporales</taxon>
        <taxon>Pleosporineae</taxon>
        <taxon>Pleosporaceae</taxon>
        <taxon>Bipolaris</taxon>
    </lineage>
</organism>
<evidence type="ECO:0000313" key="2">
    <source>
        <dbReference type="Proteomes" id="UP000016934"/>
    </source>
</evidence>
<evidence type="ECO:0000313" key="1">
    <source>
        <dbReference type="EMBL" id="EMD62702.1"/>
    </source>
</evidence>
<dbReference type="AlphaFoldDB" id="M2T115"/>
<dbReference type="Proteomes" id="UP000016934">
    <property type="component" value="Unassembled WGS sequence"/>
</dbReference>
<proteinExistence type="predicted"/>
<protein>
    <submittedName>
        <fullName evidence="1">Uncharacterized protein</fullName>
    </submittedName>
</protein>
<dbReference type="KEGG" id="bsc:COCSADRAFT_223533"/>
<dbReference type="GeneID" id="19134635"/>
<reference evidence="2" key="2">
    <citation type="journal article" date="2013" name="PLoS Genet.">
        <title>Comparative genome structure, secondary metabolite, and effector coding capacity across Cochliobolus pathogens.</title>
        <authorList>
            <person name="Condon B.J."/>
            <person name="Leng Y."/>
            <person name="Wu D."/>
            <person name="Bushley K.E."/>
            <person name="Ohm R.A."/>
            <person name="Otillar R."/>
            <person name="Martin J."/>
            <person name="Schackwitz W."/>
            <person name="Grimwood J."/>
            <person name="MohdZainudin N."/>
            <person name="Xue C."/>
            <person name="Wang R."/>
            <person name="Manning V.A."/>
            <person name="Dhillon B."/>
            <person name="Tu Z.J."/>
            <person name="Steffenson B.J."/>
            <person name="Salamov A."/>
            <person name="Sun H."/>
            <person name="Lowry S."/>
            <person name="LaButti K."/>
            <person name="Han J."/>
            <person name="Copeland A."/>
            <person name="Lindquist E."/>
            <person name="Barry K."/>
            <person name="Schmutz J."/>
            <person name="Baker S.E."/>
            <person name="Ciuffetti L.M."/>
            <person name="Grigoriev I.V."/>
            <person name="Zhong S."/>
            <person name="Turgeon B.G."/>
        </authorList>
    </citation>
    <scope>NUCLEOTIDE SEQUENCE [LARGE SCALE GENOMIC DNA]</scope>
    <source>
        <strain evidence="2">ND90Pr / ATCC 201652</strain>
    </source>
</reference>
<reference evidence="1 2" key="1">
    <citation type="journal article" date="2012" name="PLoS Pathog.">
        <title>Diverse lifestyles and strategies of plant pathogenesis encoded in the genomes of eighteen Dothideomycetes fungi.</title>
        <authorList>
            <person name="Ohm R.A."/>
            <person name="Feau N."/>
            <person name="Henrissat B."/>
            <person name="Schoch C.L."/>
            <person name="Horwitz B.A."/>
            <person name="Barry K.W."/>
            <person name="Condon B.J."/>
            <person name="Copeland A.C."/>
            <person name="Dhillon B."/>
            <person name="Glaser F."/>
            <person name="Hesse C.N."/>
            <person name="Kosti I."/>
            <person name="LaButti K."/>
            <person name="Lindquist E.A."/>
            <person name="Lucas S."/>
            <person name="Salamov A.A."/>
            <person name="Bradshaw R.E."/>
            <person name="Ciuffetti L."/>
            <person name="Hamelin R.C."/>
            <person name="Kema G.H.J."/>
            <person name="Lawrence C."/>
            <person name="Scott J.A."/>
            <person name="Spatafora J.W."/>
            <person name="Turgeon B.G."/>
            <person name="de Wit P.J.G.M."/>
            <person name="Zhong S."/>
            <person name="Goodwin S.B."/>
            <person name="Grigoriev I.V."/>
        </authorList>
    </citation>
    <scope>NUCLEOTIDE SEQUENCE [LARGE SCALE GENOMIC DNA]</scope>
    <source>
        <strain evidence="2">ND90Pr / ATCC 201652</strain>
    </source>
</reference>
<name>M2T115_COCSN</name>
<dbReference type="EMBL" id="KB445646">
    <property type="protein sequence ID" value="EMD62702.1"/>
    <property type="molecule type" value="Genomic_DNA"/>
</dbReference>
<keyword evidence="2" id="KW-1185">Reference proteome</keyword>
<dbReference type="HOGENOM" id="CLU_1959197_0_0_1"/>
<dbReference type="OrthoDB" id="3690995at2759"/>
<sequence>MRLHPLLIRLACPLQSPPSLNTNNAANKLCYSLLSPRRPLWALLLLCAIVQPPPLPFPRPVASSRPAASFPFPEAFTLLTTASARLSIPYPRRTASPASAKQITRPALIHVSFPMPSPIPRHQPMPFPLRIPLLAETSRQV</sequence>
<gene>
    <name evidence="1" type="ORF">COCSADRAFT_223533</name>
</gene>
<dbReference type="RefSeq" id="XP_007702007.1">
    <property type="nucleotide sequence ID" value="XM_007703817.1"/>
</dbReference>